<proteinExistence type="inferred from homology"/>
<dbReference type="EMBL" id="CAJNOW010016926">
    <property type="protein sequence ID" value="CAF1653353.1"/>
    <property type="molecule type" value="Genomic_DNA"/>
</dbReference>
<comment type="similarity">
    <text evidence="1">Belongs to the short-chain dehydrogenases/reductases (SDR) family.</text>
</comment>
<dbReference type="Gene3D" id="3.40.50.720">
    <property type="entry name" value="NAD(P)-binding Rossmann-like Domain"/>
    <property type="match status" value="1"/>
</dbReference>
<dbReference type="AlphaFoldDB" id="A0A816EXV6"/>
<dbReference type="InterPro" id="IPR036291">
    <property type="entry name" value="NAD(P)-bd_dom_sf"/>
</dbReference>
<organism evidence="3 4">
    <name type="scientific">Rotaria magnacalcarata</name>
    <dbReference type="NCBI Taxonomy" id="392030"/>
    <lineage>
        <taxon>Eukaryota</taxon>
        <taxon>Metazoa</taxon>
        <taxon>Spiralia</taxon>
        <taxon>Gnathifera</taxon>
        <taxon>Rotifera</taxon>
        <taxon>Eurotatoria</taxon>
        <taxon>Bdelloidea</taxon>
        <taxon>Philodinida</taxon>
        <taxon>Philodinidae</taxon>
        <taxon>Rotaria</taxon>
    </lineage>
</organism>
<dbReference type="GO" id="GO:0004190">
    <property type="term" value="F:aspartic-type endopeptidase activity"/>
    <property type="evidence" value="ECO:0007669"/>
    <property type="project" value="InterPro"/>
</dbReference>
<reference evidence="3" key="1">
    <citation type="submission" date="2021-02" db="EMBL/GenBank/DDBJ databases">
        <authorList>
            <person name="Nowell W R."/>
        </authorList>
    </citation>
    <scope>NUCLEOTIDE SEQUENCE</scope>
</reference>
<dbReference type="SUPFAM" id="SSF51735">
    <property type="entry name" value="NAD(P)-binding Rossmann-fold domains"/>
    <property type="match status" value="1"/>
</dbReference>
<dbReference type="Proteomes" id="UP000663834">
    <property type="component" value="Unassembled WGS sequence"/>
</dbReference>
<evidence type="ECO:0000256" key="2">
    <source>
        <dbReference type="ARBA" id="ARBA00023002"/>
    </source>
</evidence>
<gene>
    <name evidence="3" type="ORF">KQP761_LOCUS30419</name>
</gene>
<comment type="caution">
    <text evidence="3">The sequence shown here is derived from an EMBL/GenBank/DDBJ whole genome shotgun (WGS) entry which is preliminary data.</text>
</comment>
<accession>A0A816EXV6</accession>
<evidence type="ECO:0000256" key="1">
    <source>
        <dbReference type="ARBA" id="ARBA00006484"/>
    </source>
</evidence>
<dbReference type="PROSITE" id="PS00141">
    <property type="entry name" value="ASP_PROTEASE"/>
    <property type="match status" value="1"/>
</dbReference>
<evidence type="ECO:0000313" key="3">
    <source>
        <dbReference type="EMBL" id="CAF1653353.1"/>
    </source>
</evidence>
<dbReference type="GO" id="GO:0016616">
    <property type="term" value="F:oxidoreductase activity, acting on the CH-OH group of donors, NAD or NADP as acceptor"/>
    <property type="evidence" value="ECO:0007669"/>
    <property type="project" value="UniProtKB-ARBA"/>
</dbReference>
<dbReference type="GO" id="GO:0006508">
    <property type="term" value="P:proteolysis"/>
    <property type="evidence" value="ECO:0007669"/>
    <property type="project" value="InterPro"/>
</dbReference>
<evidence type="ECO:0000313" key="4">
    <source>
        <dbReference type="Proteomes" id="UP000663834"/>
    </source>
</evidence>
<name>A0A816EXV6_9BILA</name>
<dbReference type="GO" id="GO:0050664">
    <property type="term" value="F:oxidoreductase activity, acting on NAD(P)H, oxygen as acceptor"/>
    <property type="evidence" value="ECO:0007669"/>
    <property type="project" value="TreeGrafter"/>
</dbReference>
<keyword evidence="2" id="KW-0560">Oxidoreductase</keyword>
<sequence length="742" mass="83548">MDSFNCTYAFIGEDCTGVVPKVHYDVYSNCFIRFNLPLADGFPSTRYFSTNLFAELEMWHNQIDKASLLNVHIVQPLRPLNSTSPPPFILSGYGTNGKFTARDILQRWLKIFDLCLERNIRILGYSSDCDPRSLNAMRNAMGFFSKSEVQLEEHQHHFNISLLKNSSWFFLKPKQLFVCFQDGVHICTKLRNRLLAPAIILLIGEKHASVDYLLELINNCSKLDHALTVSDVLQKDKQNYSSCEKISNEKVLNLLKKIPNSEALQAYLQLIRLARLAFVEKQTSIIDRLYHTWTAIFIVRLWSSWIEITNHTDLQRIISHLLPSDSMRSISKPGLFITVPALFSLELNGHTLTYLMVLVAEKIITEEALNISLFNSQICENVFRSARSMSGPFSTVVNFSINEFLQRVEKLSTLQNIKCLSDSGASSLVFPKHHKQSQQMHQLPTMSTTTTITEQIIEETIYSAYLEAIRILSGCNLSILNLNAIISGGTRGIGLGIAKCMARDGYNLILGYHTNHGAAERAQEMIEKEFGVEVICCSGDIALSETMEKLFLVVNTHFNNELTAFVHNAGLYIGVTTESTDLQPKSDDDFESIYDYYQKVYPRAFKRGLQLALKCKGLRHVIAISSPGCNNNQCPRVGYEMPGQAKAAMEFLVRLHARALAKDRINVNCVIPGYVKTEAWENIFEKAKLPREAIEKSIENSPMARWAEPSEIGDVVAFLCSSRGEFITGVALPVDGGLHLQG</sequence>
<dbReference type="PRINTS" id="PR00081">
    <property type="entry name" value="GDHRDH"/>
</dbReference>
<dbReference type="PANTHER" id="PTHR43008:SF4">
    <property type="entry name" value="CHAIN DEHYDROGENASE, PUTATIVE (AFU_ORTHOLOGUE AFUA_4G08710)-RELATED"/>
    <property type="match status" value="1"/>
</dbReference>
<dbReference type="OrthoDB" id="47007at2759"/>
<dbReference type="InterPro" id="IPR002347">
    <property type="entry name" value="SDR_fam"/>
</dbReference>
<protein>
    <submittedName>
        <fullName evidence="3">Uncharacterized protein</fullName>
    </submittedName>
</protein>
<dbReference type="InterPro" id="IPR001969">
    <property type="entry name" value="Aspartic_peptidase_AS"/>
</dbReference>
<dbReference type="PANTHER" id="PTHR43008">
    <property type="entry name" value="BENZIL REDUCTASE"/>
    <property type="match status" value="1"/>
</dbReference>
<dbReference type="Pfam" id="PF13561">
    <property type="entry name" value="adh_short_C2"/>
    <property type="match status" value="1"/>
</dbReference>